<feature type="transmembrane region" description="Helical" evidence="1">
    <location>
        <begin position="304"/>
        <end position="326"/>
    </location>
</feature>
<evidence type="ECO:0000313" key="3">
    <source>
        <dbReference type="Proteomes" id="UP000247569"/>
    </source>
</evidence>
<keyword evidence="1" id="KW-0472">Membrane</keyword>
<keyword evidence="1" id="KW-1133">Transmembrane helix</keyword>
<gene>
    <name evidence="2" type="ORF">DFR70_114132</name>
</gene>
<dbReference type="Proteomes" id="UP000247569">
    <property type="component" value="Unassembled WGS sequence"/>
</dbReference>
<keyword evidence="3" id="KW-1185">Reference proteome</keyword>
<protein>
    <recommendedName>
        <fullName evidence="4">DUF3068 family protein</fullName>
    </recommendedName>
</protein>
<proteinExistence type="predicted"/>
<evidence type="ECO:0008006" key="4">
    <source>
        <dbReference type="Google" id="ProtNLM"/>
    </source>
</evidence>
<sequence>MMTMRRSSLALIAAGVLLIALAGVLRFAVVPALTKLPGDTDTIAHYEGRATLLNSKALQSGDTANALMTDVPITVDRHIYVSSTTGDVAVLHDDAVINGPNGLKVDQTHTYALDRVTLGSAPAPAGTEVESHTGLTVSLALDPPADDSQRYWDSGTQTAVPLTYKGSDTVLGREVYRYEVSAQGPLKNPATLRTLPTALPKALVEQLLPLLPATQQDALRGGLPTLPDVVPLTYTSSNALNVAVDRKLGTPITATQRQQVVAGVEVGGQRVDLLPVSAFDIKTTEASAKASAERANSAANKLRLVADIVPLGSIALGLVLLVIGIVRRRPAARA</sequence>
<dbReference type="InterPro" id="IPR021424">
    <property type="entry name" value="PorA"/>
</dbReference>
<reference evidence="2 3" key="1">
    <citation type="submission" date="2018-05" db="EMBL/GenBank/DDBJ databases">
        <title>Genomic Encyclopedia of Type Strains, Phase IV (KMG-IV): sequencing the most valuable type-strain genomes for metagenomic binning, comparative biology and taxonomic classification.</title>
        <authorList>
            <person name="Goeker M."/>
        </authorList>
    </citation>
    <scope>NUCLEOTIDE SEQUENCE [LARGE SCALE GENOMIC DNA]</scope>
    <source>
        <strain evidence="2 3">DSM 44704</strain>
    </source>
</reference>
<keyword evidence="1" id="KW-0812">Transmembrane</keyword>
<dbReference type="EMBL" id="QJKF01000014">
    <property type="protein sequence ID" value="PXX58448.1"/>
    <property type="molecule type" value="Genomic_DNA"/>
</dbReference>
<organism evidence="2 3">
    <name type="scientific">Nocardia tenerifensis</name>
    <dbReference type="NCBI Taxonomy" id="228006"/>
    <lineage>
        <taxon>Bacteria</taxon>
        <taxon>Bacillati</taxon>
        <taxon>Actinomycetota</taxon>
        <taxon>Actinomycetes</taxon>
        <taxon>Mycobacteriales</taxon>
        <taxon>Nocardiaceae</taxon>
        <taxon>Nocardia</taxon>
    </lineage>
</organism>
<comment type="caution">
    <text evidence="2">The sequence shown here is derived from an EMBL/GenBank/DDBJ whole genome shotgun (WGS) entry which is preliminary data.</text>
</comment>
<evidence type="ECO:0000313" key="2">
    <source>
        <dbReference type="EMBL" id="PXX58448.1"/>
    </source>
</evidence>
<dbReference type="AlphaFoldDB" id="A0A318K5T0"/>
<evidence type="ECO:0000256" key="1">
    <source>
        <dbReference type="SAM" id="Phobius"/>
    </source>
</evidence>
<dbReference type="Pfam" id="PF11271">
    <property type="entry name" value="PorA"/>
    <property type="match status" value="1"/>
</dbReference>
<accession>A0A318K5T0</accession>
<name>A0A318K5T0_9NOCA</name>